<dbReference type="Gene3D" id="3.40.50.300">
    <property type="entry name" value="P-loop containing nucleotide triphosphate hydrolases"/>
    <property type="match status" value="1"/>
</dbReference>
<evidence type="ECO:0000259" key="17">
    <source>
        <dbReference type="SMART" id="SM00382"/>
    </source>
</evidence>
<dbReference type="RefSeq" id="WP_138841557.1">
    <property type="nucleotide sequence ID" value="NZ_VCPD01000003.1"/>
</dbReference>
<feature type="binding site" evidence="14">
    <location>
        <position position="420"/>
    </location>
    <ligand>
        <name>Zn(2+)</name>
        <dbReference type="ChEBI" id="CHEBI:29105"/>
        <note>catalytic</note>
    </ligand>
</feature>
<dbReference type="Gene3D" id="1.10.8.60">
    <property type="match status" value="1"/>
</dbReference>
<keyword evidence="12 14" id="KW-0482">Metalloprotease</keyword>
<evidence type="ECO:0000313" key="19">
    <source>
        <dbReference type="Proteomes" id="UP001193035"/>
    </source>
</evidence>
<dbReference type="Pfam" id="PF01434">
    <property type="entry name" value="Peptidase_M41"/>
    <property type="match status" value="1"/>
</dbReference>
<feature type="binding site" evidence="14">
    <location>
        <position position="494"/>
    </location>
    <ligand>
        <name>Zn(2+)</name>
        <dbReference type="ChEBI" id="CHEBI:29105"/>
        <note>catalytic</note>
    </ligand>
</feature>
<dbReference type="InterPro" id="IPR003959">
    <property type="entry name" value="ATPase_AAA_core"/>
</dbReference>
<keyword evidence="10 14" id="KW-0067">ATP-binding</keyword>
<gene>
    <name evidence="14" type="primary">ftsH</name>
    <name evidence="18" type="ORF">FGK63_09515</name>
</gene>
<dbReference type="Pfam" id="PF17862">
    <property type="entry name" value="AAA_lid_3"/>
    <property type="match status" value="1"/>
</dbReference>
<comment type="subunit">
    <text evidence="14">Homohexamer.</text>
</comment>
<dbReference type="InterPro" id="IPR003960">
    <property type="entry name" value="ATPase_AAA_CS"/>
</dbReference>
<dbReference type="InterPro" id="IPR003593">
    <property type="entry name" value="AAA+_ATPase"/>
</dbReference>
<dbReference type="SMART" id="SM00382">
    <property type="entry name" value="AAA"/>
    <property type="match status" value="1"/>
</dbReference>
<dbReference type="Pfam" id="PF00004">
    <property type="entry name" value="AAA"/>
    <property type="match status" value="1"/>
</dbReference>
<evidence type="ECO:0000256" key="12">
    <source>
        <dbReference type="ARBA" id="ARBA00023049"/>
    </source>
</evidence>
<accession>A0ABY2WYK3</accession>
<name>A0ABY2WYK3_9RHOB</name>
<feature type="binding site" evidence="14">
    <location>
        <position position="416"/>
    </location>
    <ligand>
        <name>Zn(2+)</name>
        <dbReference type="ChEBI" id="CHEBI:29105"/>
        <note>catalytic</note>
    </ligand>
</feature>
<dbReference type="InterPro" id="IPR041569">
    <property type="entry name" value="AAA_lid_3"/>
</dbReference>
<comment type="caution">
    <text evidence="18">The sequence shown here is derived from an EMBL/GenBank/DDBJ whole genome shotgun (WGS) entry which is preliminary data.</text>
</comment>
<evidence type="ECO:0000256" key="6">
    <source>
        <dbReference type="ARBA" id="ARBA00022723"/>
    </source>
</evidence>
<keyword evidence="5 14" id="KW-0812">Transmembrane</keyword>
<feature type="compositionally biased region" description="Acidic residues" evidence="16">
    <location>
        <begin position="598"/>
        <end position="608"/>
    </location>
</feature>
<comment type="function">
    <text evidence="14">Acts as a processive, ATP-dependent zinc metallopeptidase for both cytoplasmic and membrane proteins. Plays a role in the quality control of integral membrane proteins.</text>
</comment>
<comment type="similarity">
    <text evidence="14">In the central section; belongs to the AAA ATPase family.</text>
</comment>
<feature type="transmembrane region" description="Helical" evidence="14">
    <location>
        <begin position="7"/>
        <end position="24"/>
    </location>
</feature>
<proteinExistence type="inferred from homology"/>
<evidence type="ECO:0000256" key="10">
    <source>
        <dbReference type="ARBA" id="ARBA00022840"/>
    </source>
</evidence>
<comment type="subcellular location">
    <subcellularLocation>
        <location evidence="14">Cell membrane</location>
        <topology evidence="14">Multi-pass membrane protein</topology>
        <orientation evidence="14">Cytoplasmic side</orientation>
    </subcellularLocation>
    <subcellularLocation>
        <location evidence="1">Membrane</location>
    </subcellularLocation>
</comment>
<evidence type="ECO:0000256" key="1">
    <source>
        <dbReference type="ARBA" id="ARBA00004370"/>
    </source>
</evidence>
<organism evidence="18 19">
    <name type="scientific">Ruegeria sediminis</name>
    <dbReference type="NCBI Taxonomy" id="2583820"/>
    <lineage>
        <taxon>Bacteria</taxon>
        <taxon>Pseudomonadati</taxon>
        <taxon>Pseudomonadota</taxon>
        <taxon>Alphaproteobacteria</taxon>
        <taxon>Rhodobacterales</taxon>
        <taxon>Roseobacteraceae</taxon>
        <taxon>Ruegeria</taxon>
    </lineage>
</organism>
<dbReference type="PANTHER" id="PTHR23076:SF97">
    <property type="entry name" value="ATP-DEPENDENT ZINC METALLOPROTEASE YME1L1"/>
    <property type="match status" value="1"/>
</dbReference>
<evidence type="ECO:0000256" key="7">
    <source>
        <dbReference type="ARBA" id="ARBA00022741"/>
    </source>
</evidence>
<evidence type="ECO:0000256" key="3">
    <source>
        <dbReference type="ARBA" id="ARBA00022475"/>
    </source>
</evidence>
<dbReference type="InterPro" id="IPR011546">
    <property type="entry name" value="Pept_M41_FtsH_extracell"/>
</dbReference>
<comment type="similarity">
    <text evidence="15">Belongs to the AAA ATPase family.</text>
</comment>
<keyword evidence="13 14" id="KW-0472">Membrane</keyword>
<keyword evidence="19" id="KW-1185">Reference proteome</keyword>
<dbReference type="EC" id="3.4.24.-" evidence="14"/>
<sequence>MGNARNIAFWVVLFLLILALFNLFSGSGGTLQSHEKTYSEFVSAVDAGDVSRVTLDGEQIRYRTSDGRDYVTIKPTDAEVTKLLIDKNIPVRAEKQQQSGFQSFIITLLPFLLLIGVWVYFMNRMQGGGKGGAMGFGKSKAKMLTEKHGRVTFDDVAGIDEAKEELEEIVEFLRNPQKFSRLGGKIPKGALLVGPPGTGKTLLARAIAGEAGVPFFTISGSDFVEMFVGVGASRVRDMFEQAKKNAPCIVFIDEIDAVGRHRGAGYGGGNDEREQTLNQLLVEMDGFEANEGVIILAATNRKDVLDPALLRPGRFDRQVTVGNPDIKGREKILGVHARKTPLGPDVDLRIIARGTPGFSGADLANLVNEAALMAARVGRRFVTMEDFENAKDKVMMGAERRSMVLTADQKEKTAYHEAGHAVVGLVLPECDPVYKATIIPRGGALGMVVSLPEMDRLNWHKDECEQKLAMTMAGKAAEIIKYGENHVSNGPAGDIQQASQLARAMVMRWGMSDKVGNIDYAEAHEGYSGNTAGFSVSAHTKELIEGEVKRLIQEGYERAHEILMEHKEEWERLAQGLLEYETLTGDEIKRVMKGEPPQENDDESDDSDEGRAPSVTAIPKTKVKKSPPDEGMEPEPTS</sequence>
<feature type="transmembrane region" description="Helical" evidence="14">
    <location>
        <begin position="101"/>
        <end position="121"/>
    </location>
</feature>
<dbReference type="EMBL" id="VCPD01000003">
    <property type="protein sequence ID" value="TMV07696.1"/>
    <property type="molecule type" value="Genomic_DNA"/>
</dbReference>
<dbReference type="InterPro" id="IPR000642">
    <property type="entry name" value="Peptidase_M41"/>
</dbReference>
<keyword evidence="4 14" id="KW-0645">Protease</keyword>
<dbReference type="SUPFAM" id="SSF52540">
    <property type="entry name" value="P-loop containing nucleoside triphosphate hydrolases"/>
    <property type="match status" value="1"/>
</dbReference>
<evidence type="ECO:0000256" key="2">
    <source>
        <dbReference type="ARBA" id="ARBA00010044"/>
    </source>
</evidence>
<feature type="domain" description="AAA+ ATPase" evidence="17">
    <location>
        <begin position="186"/>
        <end position="325"/>
    </location>
</feature>
<evidence type="ECO:0000256" key="13">
    <source>
        <dbReference type="ARBA" id="ARBA00023136"/>
    </source>
</evidence>
<dbReference type="PROSITE" id="PS00674">
    <property type="entry name" value="AAA"/>
    <property type="match status" value="1"/>
</dbReference>
<keyword evidence="8 14" id="KW-0378">Hydrolase</keyword>
<reference evidence="18 19" key="1">
    <citation type="submission" date="2019-05" db="EMBL/GenBank/DDBJ databases">
        <title>Ruegeria sp. nov., isolated from tidal flat.</title>
        <authorList>
            <person name="Kim W."/>
        </authorList>
    </citation>
    <scope>NUCLEOTIDE SEQUENCE [LARGE SCALE GENOMIC DNA]</scope>
    <source>
        <strain evidence="18 19">CAU 1488</strain>
    </source>
</reference>
<evidence type="ECO:0000256" key="9">
    <source>
        <dbReference type="ARBA" id="ARBA00022833"/>
    </source>
</evidence>
<evidence type="ECO:0000256" key="15">
    <source>
        <dbReference type="RuleBase" id="RU003651"/>
    </source>
</evidence>
<evidence type="ECO:0000256" key="14">
    <source>
        <dbReference type="HAMAP-Rule" id="MF_01458"/>
    </source>
</evidence>
<dbReference type="Gene3D" id="1.20.58.760">
    <property type="entry name" value="Peptidase M41"/>
    <property type="match status" value="1"/>
</dbReference>
<dbReference type="Proteomes" id="UP001193035">
    <property type="component" value="Unassembled WGS sequence"/>
</dbReference>
<keyword evidence="6 14" id="KW-0479">Metal-binding</keyword>
<evidence type="ECO:0000256" key="4">
    <source>
        <dbReference type="ARBA" id="ARBA00022670"/>
    </source>
</evidence>
<keyword evidence="3 14" id="KW-1003">Cell membrane</keyword>
<keyword evidence="11 14" id="KW-1133">Transmembrane helix</keyword>
<evidence type="ECO:0000256" key="5">
    <source>
        <dbReference type="ARBA" id="ARBA00022692"/>
    </source>
</evidence>
<dbReference type="NCBIfam" id="TIGR01241">
    <property type="entry name" value="FtsH_fam"/>
    <property type="match status" value="1"/>
</dbReference>
<feature type="region of interest" description="Disordered" evidence="16">
    <location>
        <begin position="588"/>
        <end position="638"/>
    </location>
</feature>
<protein>
    <recommendedName>
        <fullName evidence="14">ATP-dependent zinc metalloprotease FtsH</fullName>
        <ecNumber evidence="14">3.4.24.-</ecNumber>
    </recommendedName>
</protein>
<keyword evidence="9 14" id="KW-0862">Zinc</keyword>
<dbReference type="Pfam" id="PF06480">
    <property type="entry name" value="FtsH_ext"/>
    <property type="match status" value="1"/>
</dbReference>
<dbReference type="InterPro" id="IPR005936">
    <property type="entry name" value="FtsH"/>
</dbReference>
<dbReference type="InterPro" id="IPR037219">
    <property type="entry name" value="Peptidase_M41-like"/>
</dbReference>
<comment type="cofactor">
    <cofactor evidence="14">
        <name>Zn(2+)</name>
        <dbReference type="ChEBI" id="CHEBI:29105"/>
    </cofactor>
    <text evidence="14">Binds 1 zinc ion per subunit.</text>
</comment>
<feature type="binding site" evidence="14">
    <location>
        <begin position="194"/>
        <end position="201"/>
    </location>
    <ligand>
        <name>ATP</name>
        <dbReference type="ChEBI" id="CHEBI:30616"/>
    </ligand>
</feature>
<evidence type="ECO:0000256" key="16">
    <source>
        <dbReference type="SAM" id="MobiDB-lite"/>
    </source>
</evidence>
<evidence type="ECO:0000256" key="8">
    <source>
        <dbReference type="ARBA" id="ARBA00022801"/>
    </source>
</evidence>
<dbReference type="Gene3D" id="3.30.720.210">
    <property type="match status" value="1"/>
</dbReference>
<dbReference type="CDD" id="cd19501">
    <property type="entry name" value="RecA-like_FtsH"/>
    <property type="match status" value="1"/>
</dbReference>
<dbReference type="HAMAP" id="MF_01458">
    <property type="entry name" value="FtsH"/>
    <property type="match status" value="1"/>
</dbReference>
<comment type="similarity">
    <text evidence="2 14">In the C-terminal section; belongs to the peptidase M41 family.</text>
</comment>
<evidence type="ECO:0000313" key="18">
    <source>
        <dbReference type="EMBL" id="TMV07696.1"/>
    </source>
</evidence>
<keyword evidence="7 14" id="KW-0547">Nucleotide-binding</keyword>
<dbReference type="PANTHER" id="PTHR23076">
    <property type="entry name" value="METALLOPROTEASE M41 FTSH"/>
    <property type="match status" value="1"/>
</dbReference>
<evidence type="ECO:0000256" key="11">
    <source>
        <dbReference type="ARBA" id="ARBA00022989"/>
    </source>
</evidence>
<feature type="active site" evidence="14">
    <location>
        <position position="417"/>
    </location>
</feature>
<dbReference type="InterPro" id="IPR027417">
    <property type="entry name" value="P-loop_NTPase"/>
</dbReference>
<dbReference type="SUPFAM" id="SSF140990">
    <property type="entry name" value="FtsH protease domain-like"/>
    <property type="match status" value="1"/>
</dbReference>